<feature type="region of interest" description="Disordered" evidence="1">
    <location>
        <begin position="1"/>
        <end position="28"/>
    </location>
</feature>
<name>A0A225E5D5_9BACT</name>
<dbReference type="EMBL" id="NIDE01000002">
    <property type="protein sequence ID" value="OWK45316.1"/>
    <property type="molecule type" value="Genomic_DNA"/>
</dbReference>
<sequence length="45" mass="5145">MAPEFPISPLKNGQPDGRDRFSKPTPRQVAPANFFRRFRFVLPSA</sequence>
<comment type="caution">
    <text evidence="2">The sequence shown here is derived from an EMBL/GenBank/DDBJ whole genome shotgun (WGS) entry which is preliminary data.</text>
</comment>
<evidence type="ECO:0000313" key="2">
    <source>
        <dbReference type="EMBL" id="OWK45316.1"/>
    </source>
</evidence>
<organism evidence="2 3">
    <name type="scientific">Fimbriiglobus ruber</name>
    <dbReference type="NCBI Taxonomy" id="1908690"/>
    <lineage>
        <taxon>Bacteria</taxon>
        <taxon>Pseudomonadati</taxon>
        <taxon>Planctomycetota</taxon>
        <taxon>Planctomycetia</taxon>
        <taxon>Gemmatales</taxon>
        <taxon>Gemmataceae</taxon>
        <taxon>Fimbriiglobus</taxon>
    </lineage>
</organism>
<accession>A0A225E5D5</accession>
<protein>
    <submittedName>
        <fullName evidence="2">Uncharacterized protein</fullName>
    </submittedName>
</protein>
<evidence type="ECO:0000313" key="3">
    <source>
        <dbReference type="Proteomes" id="UP000214646"/>
    </source>
</evidence>
<reference evidence="3" key="1">
    <citation type="submission" date="2017-06" db="EMBL/GenBank/DDBJ databases">
        <title>Genome analysis of Fimbriiglobus ruber SP5, the first member of the order Planctomycetales with confirmed chitinolytic capability.</title>
        <authorList>
            <person name="Ravin N.V."/>
            <person name="Rakitin A.L."/>
            <person name="Ivanova A.A."/>
            <person name="Beletsky A.V."/>
            <person name="Kulichevskaya I.S."/>
            <person name="Mardanov A.V."/>
            <person name="Dedysh S.N."/>
        </authorList>
    </citation>
    <scope>NUCLEOTIDE SEQUENCE [LARGE SCALE GENOMIC DNA]</scope>
    <source>
        <strain evidence="3">SP5</strain>
    </source>
</reference>
<gene>
    <name evidence="2" type="ORF">FRUB_01647</name>
</gene>
<evidence type="ECO:0000256" key="1">
    <source>
        <dbReference type="SAM" id="MobiDB-lite"/>
    </source>
</evidence>
<keyword evidence="3" id="KW-1185">Reference proteome</keyword>
<proteinExistence type="predicted"/>
<dbReference type="Proteomes" id="UP000214646">
    <property type="component" value="Unassembled WGS sequence"/>
</dbReference>
<dbReference type="AlphaFoldDB" id="A0A225E5D5"/>